<accession>A0A7J5B5Y4</accession>
<dbReference type="Pfam" id="PF00528">
    <property type="entry name" value="BPD_transp_1"/>
    <property type="match status" value="1"/>
</dbReference>
<dbReference type="PANTHER" id="PTHR30193">
    <property type="entry name" value="ABC TRANSPORTER PERMEASE PROTEIN"/>
    <property type="match status" value="1"/>
</dbReference>
<evidence type="ECO:0000256" key="6">
    <source>
        <dbReference type="ARBA" id="ARBA00023136"/>
    </source>
</evidence>
<dbReference type="AlphaFoldDB" id="A0A7J5B5Y4"/>
<feature type="transmembrane region" description="Helical" evidence="7">
    <location>
        <begin position="287"/>
        <end position="312"/>
    </location>
</feature>
<evidence type="ECO:0000256" key="5">
    <source>
        <dbReference type="ARBA" id="ARBA00022989"/>
    </source>
</evidence>
<dbReference type="RefSeq" id="WP_151423575.1">
    <property type="nucleotide sequence ID" value="NZ_CANKVH010000002.1"/>
</dbReference>
<evidence type="ECO:0000256" key="7">
    <source>
        <dbReference type="RuleBase" id="RU363032"/>
    </source>
</evidence>
<dbReference type="InterPro" id="IPR000515">
    <property type="entry name" value="MetI-like"/>
</dbReference>
<dbReference type="SUPFAM" id="SSF161098">
    <property type="entry name" value="MetI-like"/>
    <property type="match status" value="1"/>
</dbReference>
<comment type="subcellular location">
    <subcellularLocation>
        <location evidence="1 7">Cell membrane</location>
        <topology evidence="1 7">Multi-pass membrane protein</topology>
    </subcellularLocation>
</comment>
<keyword evidence="3" id="KW-1003">Cell membrane</keyword>
<dbReference type="GO" id="GO:0055085">
    <property type="term" value="P:transmembrane transport"/>
    <property type="evidence" value="ECO:0007669"/>
    <property type="project" value="InterPro"/>
</dbReference>
<comment type="caution">
    <text evidence="9">The sequence shown here is derived from an EMBL/GenBank/DDBJ whole genome shotgun (WGS) entry which is preliminary data.</text>
</comment>
<dbReference type="Gene3D" id="1.10.3720.10">
    <property type="entry name" value="MetI-like"/>
    <property type="match status" value="1"/>
</dbReference>
<feature type="transmembrane region" description="Helical" evidence="7">
    <location>
        <begin position="14"/>
        <end position="35"/>
    </location>
</feature>
<feature type="transmembrane region" description="Helical" evidence="7">
    <location>
        <begin position="244"/>
        <end position="266"/>
    </location>
</feature>
<dbReference type="OrthoDB" id="3515028at2"/>
<feature type="transmembrane region" description="Helical" evidence="7">
    <location>
        <begin position="92"/>
        <end position="115"/>
    </location>
</feature>
<gene>
    <name evidence="9" type="ORF">F8O03_09245</name>
</gene>
<keyword evidence="10" id="KW-1185">Reference proteome</keyword>
<evidence type="ECO:0000313" key="9">
    <source>
        <dbReference type="EMBL" id="KAB1638554.1"/>
    </source>
</evidence>
<feature type="transmembrane region" description="Helical" evidence="7">
    <location>
        <begin position="155"/>
        <end position="175"/>
    </location>
</feature>
<dbReference type="GO" id="GO:0005886">
    <property type="term" value="C:plasma membrane"/>
    <property type="evidence" value="ECO:0007669"/>
    <property type="project" value="UniProtKB-SubCell"/>
</dbReference>
<evidence type="ECO:0000256" key="3">
    <source>
        <dbReference type="ARBA" id="ARBA00022475"/>
    </source>
</evidence>
<dbReference type="PROSITE" id="PS50928">
    <property type="entry name" value="ABC_TM1"/>
    <property type="match status" value="1"/>
</dbReference>
<evidence type="ECO:0000256" key="2">
    <source>
        <dbReference type="ARBA" id="ARBA00022448"/>
    </source>
</evidence>
<proteinExistence type="inferred from homology"/>
<comment type="similarity">
    <text evidence="7">Belongs to the binding-protein-dependent transport system permease family.</text>
</comment>
<dbReference type="EMBL" id="WBJX01000002">
    <property type="protein sequence ID" value="KAB1638554.1"/>
    <property type="molecule type" value="Genomic_DNA"/>
</dbReference>
<evidence type="ECO:0000259" key="8">
    <source>
        <dbReference type="PROSITE" id="PS50928"/>
    </source>
</evidence>
<keyword evidence="2 7" id="KW-0813">Transport</keyword>
<feature type="transmembrane region" description="Helical" evidence="7">
    <location>
        <begin position="47"/>
        <end position="63"/>
    </location>
</feature>
<dbReference type="InterPro" id="IPR035906">
    <property type="entry name" value="MetI-like_sf"/>
</dbReference>
<dbReference type="Proteomes" id="UP000490386">
    <property type="component" value="Unassembled WGS sequence"/>
</dbReference>
<feature type="transmembrane region" description="Helical" evidence="7">
    <location>
        <begin position="187"/>
        <end position="208"/>
    </location>
</feature>
<reference evidence="9 10" key="1">
    <citation type="submission" date="2019-09" db="EMBL/GenBank/DDBJ databases">
        <title>Phylogeny of genus Pseudoclavibacter and closely related genus.</title>
        <authorList>
            <person name="Li Y."/>
        </authorList>
    </citation>
    <scope>NUCLEOTIDE SEQUENCE [LARGE SCALE GENOMIC DNA]</scope>
    <source>
        <strain evidence="9 10">THG-MD12</strain>
    </source>
</reference>
<evidence type="ECO:0000256" key="1">
    <source>
        <dbReference type="ARBA" id="ARBA00004651"/>
    </source>
</evidence>
<name>A0A7J5B5Y4_9MICO</name>
<organism evidence="9 10">
    <name type="scientific">Pseudoclavibacter terrae</name>
    <dbReference type="NCBI Taxonomy" id="1530195"/>
    <lineage>
        <taxon>Bacteria</taxon>
        <taxon>Bacillati</taxon>
        <taxon>Actinomycetota</taxon>
        <taxon>Actinomycetes</taxon>
        <taxon>Micrococcales</taxon>
        <taxon>Microbacteriaceae</taxon>
        <taxon>Pseudoclavibacter</taxon>
    </lineage>
</organism>
<keyword evidence="5 7" id="KW-1133">Transmembrane helix</keyword>
<feature type="transmembrane region" description="Helical" evidence="7">
    <location>
        <begin position="69"/>
        <end position="85"/>
    </location>
</feature>
<protein>
    <submittedName>
        <fullName evidence="9">Sugar ABC transporter permease</fullName>
    </submittedName>
</protein>
<feature type="transmembrane region" description="Helical" evidence="7">
    <location>
        <begin position="348"/>
        <end position="366"/>
    </location>
</feature>
<dbReference type="InterPro" id="IPR051393">
    <property type="entry name" value="ABC_transporter_permease"/>
</dbReference>
<sequence>MASFFTWLAQLPPFLQVPIVIIAFLAVVALIVYFVELAPRPGTKYTVLRLVVCIAVPVALVFILGTYTWAAIIAIVLGALLFWLDSRSREGAGYLIGLIGFFGPALILVVVGLIVPSIQTTGQAFTNKSGDFVGLENFIWIFTQPSGLRTVFNTIIWVVVTPILSTVAGLAYAVFIDKSRGEKFLKALVFMPMAISFVGASIIFRFMYTARPADQDQIGLLNQILVWFGGQPYDFLAESPLNTFFLIIVLIWVQTGFAMVVLSAAIKGVPMDQIEAASLDGANPWQRFINVTVPGIRSSLVVVVTTISIASLKVFDIVRTMTAGANDTSVIANEMYTQFKTFETGRSAAFAVVLFILVLPIIIYNANQMKKQREIR</sequence>
<keyword evidence="6 7" id="KW-0472">Membrane</keyword>
<evidence type="ECO:0000313" key="10">
    <source>
        <dbReference type="Proteomes" id="UP000490386"/>
    </source>
</evidence>
<feature type="domain" description="ABC transmembrane type-1" evidence="8">
    <location>
        <begin position="151"/>
        <end position="365"/>
    </location>
</feature>
<dbReference type="PANTHER" id="PTHR30193:SF18">
    <property type="entry name" value="OSMOPROTECTIVE COMPOUNDS UPTAKE PERMEASE PROTEIN GGTC"/>
    <property type="match status" value="1"/>
</dbReference>
<evidence type="ECO:0000256" key="4">
    <source>
        <dbReference type="ARBA" id="ARBA00022692"/>
    </source>
</evidence>
<dbReference type="CDD" id="cd06261">
    <property type="entry name" value="TM_PBP2"/>
    <property type="match status" value="1"/>
</dbReference>
<keyword evidence="4 7" id="KW-0812">Transmembrane</keyword>